<dbReference type="OMA" id="SAINGYH"/>
<feature type="repeat" description="TPR" evidence="1">
    <location>
        <begin position="482"/>
        <end position="515"/>
    </location>
</feature>
<reference evidence="4" key="2">
    <citation type="submission" date="2021-01" db="UniProtKB">
        <authorList>
            <consortium name="EnsemblMetazoa"/>
        </authorList>
    </citation>
    <scope>IDENTIFICATION</scope>
</reference>
<dbReference type="SMART" id="SM00028">
    <property type="entry name" value="TPR"/>
    <property type="match status" value="3"/>
</dbReference>
<reference evidence="5" key="1">
    <citation type="submission" date="2015-02" db="EMBL/GenBank/DDBJ databases">
        <title>Genome sequencing for Strongylocentrotus purpuratus.</title>
        <authorList>
            <person name="Murali S."/>
            <person name="Liu Y."/>
            <person name="Vee V."/>
            <person name="English A."/>
            <person name="Wang M."/>
            <person name="Skinner E."/>
            <person name="Han Y."/>
            <person name="Muzny D.M."/>
            <person name="Worley K.C."/>
            <person name="Gibbs R.A."/>
        </authorList>
    </citation>
    <scope>NUCLEOTIDE SEQUENCE</scope>
</reference>
<evidence type="ECO:0000313" key="4">
    <source>
        <dbReference type="EnsemblMetazoa" id="XP_030838166"/>
    </source>
</evidence>
<feature type="region of interest" description="Disordered" evidence="2">
    <location>
        <begin position="527"/>
        <end position="1683"/>
    </location>
</feature>
<dbReference type="Gene3D" id="1.25.40.10">
    <property type="entry name" value="Tetratricopeptide repeat domain"/>
    <property type="match status" value="1"/>
</dbReference>
<dbReference type="InterPro" id="IPR003029">
    <property type="entry name" value="S1_domain"/>
</dbReference>
<feature type="compositionally biased region" description="Basic and acidic residues" evidence="2">
    <location>
        <begin position="1151"/>
        <end position="1168"/>
    </location>
</feature>
<feature type="compositionally biased region" description="Basic and acidic residues" evidence="2">
    <location>
        <begin position="74"/>
        <end position="83"/>
    </location>
</feature>
<dbReference type="OrthoDB" id="1914839at2759"/>
<dbReference type="KEGG" id="spu:586547"/>
<dbReference type="PROSITE" id="PS50005">
    <property type="entry name" value="TPR"/>
    <property type="match status" value="2"/>
</dbReference>
<keyword evidence="1" id="KW-0802">TPR repeat</keyword>
<feature type="compositionally biased region" description="Gly residues" evidence="2">
    <location>
        <begin position="1648"/>
        <end position="1659"/>
    </location>
</feature>
<name>A0A7M7NL74_STRPU</name>
<feature type="compositionally biased region" description="Basic and acidic residues" evidence="2">
    <location>
        <begin position="938"/>
        <end position="985"/>
    </location>
</feature>
<dbReference type="Gene3D" id="2.40.50.140">
    <property type="entry name" value="Nucleic acid-binding proteins"/>
    <property type="match status" value="1"/>
</dbReference>
<feature type="compositionally biased region" description="Basic residues" evidence="2">
    <location>
        <begin position="786"/>
        <end position="802"/>
    </location>
</feature>
<feature type="compositionally biased region" description="Basic and acidic residues" evidence="2">
    <location>
        <begin position="1940"/>
        <end position="1967"/>
    </location>
</feature>
<feature type="compositionally biased region" description="Basic residues" evidence="2">
    <location>
        <begin position="591"/>
        <end position="612"/>
    </location>
</feature>
<feature type="compositionally biased region" description="Basic and acidic residues" evidence="2">
    <location>
        <begin position="1187"/>
        <end position="1211"/>
    </location>
</feature>
<feature type="compositionally biased region" description="Basic and acidic residues" evidence="2">
    <location>
        <begin position="1838"/>
        <end position="1861"/>
    </location>
</feature>
<evidence type="ECO:0000259" key="3">
    <source>
        <dbReference type="PROSITE" id="PS50126"/>
    </source>
</evidence>
<feature type="compositionally biased region" description="Basic and acidic residues" evidence="2">
    <location>
        <begin position="559"/>
        <end position="570"/>
    </location>
</feature>
<feature type="compositionally biased region" description="Low complexity" evidence="2">
    <location>
        <begin position="923"/>
        <end position="933"/>
    </location>
</feature>
<evidence type="ECO:0000256" key="1">
    <source>
        <dbReference type="PROSITE-ProRule" id="PRU00339"/>
    </source>
</evidence>
<feature type="compositionally biased region" description="Low complexity" evidence="2">
    <location>
        <begin position="1632"/>
        <end position="1647"/>
    </location>
</feature>
<feature type="compositionally biased region" description="Basic residues" evidence="2">
    <location>
        <begin position="820"/>
        <end position="839"/>
    </location>
</feature>
<feature type="compositionally biased region" description="Basic and acidic residues" evidence="2">
    <location>
        <begin position="708"/>
        <end position="719"/>
    </location>
</feature>
<proteinExistence type="predicted"/>
<protein>
    <recommendedName>
        <fullName evidence="3">S1 motif domain-containing protein</fullName>
    </recommendedName>
</protein>
<feature type="compositionally biased region" description="Basic and acidic residues" evidence="2">
    <location>
        <begin position="1071"/>
        <end position="1083"/>
    </location>
</feature>
<feature type="region of interest" description="Disordered" evidence="2">
    <location>
        <begin position="113"/>
        <end position="137"/>
    </location>
</feature>
<feature type="region of interest" description="Disordered" evidence="2">
    <location>
        <begin position="1699"/>
        <end position="2186"/>
    </location>
</feature>
<feature type="compositionally biased region" description="Low complexity" evidence="2">
    <location>
        <begin position="883"/>
        <end position="894"/>
    </location>
</feature>
<dbReference type="InParanoid" id="A0A7M7NL74"/>
<evidence type="ECO:0000256" key="2">
    <source>
        <dbReference type="SAM" id="MobiDB-lite"/>
    </source>
</evidence>
<feature type="compositionally biased region" description="Basic and acidic residues" evidence="2">
    <location>
        <begin position="770"/>
        <end position="785"/>
    </location>
</feature>
<dbReference type="PANTHER" id="PTHR23184:SF9">
    <property type="entry name" value="TETRATRICOPEPTIDE REPEAT PROTEIN 14"/>
    <property type="match status" value="1"/>
</dbReference>
<evidence type="ECO:0000313" key="5">
    <source>
        <dbReference type="Proteomes" id="UP000007110"/>
    </source>
</evidence>
<feature type="compositionally biased region" description="Basic and acidic residues" evidence="2">
    <location>
        <begin position="1256"/>
        <end position="1316"/>
    </location>
</feature>
<dbReference type="InterPro" id="IPR039190">
    <property type="entry name" value="TTC14"/>
</dbReference>
<feature type="compositionally biased region" description="Polar residues" evidence="2">
    <location>
        <begin position="1342"/>
        <end position="1353"/>
    </location>
</feature>
<dbReference type="InterPro" id="IPR019734">
    <property type="entry name" value="TPR_rpt"/>
</dbReference>
<feature type="compositionally biased region" description="Basic residues" evidence="2">
    <location>
        <begin position="2171"/>
        <end position="2180"/>
    </location>
</feature>
<feature type="compositionally biased region" description="Basic and acidic residues" evidence="2">
    <location>
        <begin position="1094"/>
        <end position="1116"/>
    </location>
</feature>
<dbReference type="SMART" id="SM00316">
    <property type="entry name" value="S1"/>
    <property type="match status" value="1"/>
</dbReference>
<feature type="compositionally biased region" description="Polar residues" evidence="2">
    <location>
        <begin position="1999"/>
        <end position="2009"/>
    </location>
</feature>
<feature type="domain" description="S1 motif" evidence="3">
    <location>
        <begin position="229"/>
        <end position="311"/>
    </location>
</feature>
<accession>A0A7M7NL74</accession>
<feature type="compositionally biased region" description="Low complexity" evidence="2">
    <location>
        <begin position="1724"/>
        <end position="1734"/>
    </location>
</feature>
<feature type="compositionally biased region" description="Basic and acidic residues" evidence="2">
    <location>
        <begin position="1131"/>
        <end position="1141"/>
    </location>
</feature>
<feature type="compositionally biased region" description="Low complexity" evidence="2">
    <location>
        <begin position="1783"/>
        <end position="1836"/>
    </location>
</feature>
<feature type="compositionally biased region" description="Polar residues" evidence="2">
    <location>
        <begin position="2078"/>
        <end position="2090"/>
    </location>
</feature>
<dbReference type="RefSeq" id="XP_030838166.1">
    <property type="nucleotide sequence ID" value="XM_030982306.1"/>
</dbReference>
<keyword evidence="5" id="KW-1185">Reference proteome</keyword>
<feature type="compositionally biased region" description="Polar residues" evidence="2">
    <location>
        <begin position="1888"/>
        <end position="1897"/>
    </location>
</feature>
<dbReference type="InterPro" id="IPR011990">
    <property type="entry name" value="TPR-like_helical_dom_sf"/>
</dbReference>
<dbReference type="EnsemblMetazoa" id="XM_030982306">
    <property type="protein sequence ID" value="XP_030838166"/>
    <property type="gene ID" value="LOC586547"/>
</dbReference>
<dbReference type="SUPFAM" id="SSF50249">
    <property type="entry name" value="Nucleic acid-binding proteins"/>
    <property type="match status" value="1"/>
</dbReference>
<dbReference type="PANTHER" id="PTHR23184">
    <property type="entry name" value="TETRATRICOPEPTIDE REPEAT PROTEIN 14"/>
    <property type="match status" value="1"/>
</dbReference>
<sequence length="2235" mass="254201">MCMRNDVRDEVGNRDFRRQLSSWSEMQRNLFQQAVRMHGQDLSILTEKLQQGNFVFIEKENEEHLQQQLADHEAKECDHRESSANDPDTTAVAPYQDGVHLTGTMRDLVRVQSRTTATAESSTEESSKSDTSPEILPLGVPRELHEPFQDLPPKLLKNNGFVSKLHNFISKKADLLFKATPADKEPATLPSVQDTVDLDYYATLPPLEQFMVVPPEQSRKRLFDILAINDIIAGSIVAIKDFGMFVQVVCLFGKEARYLQECDIVGLLPKGDLGERYSLKAQLEDFRAGNMVRCRVVKTDAANEKVILTMINQGEQNEENLLGIINESELPVHYRRSQTQRETQESYDEMLDNTLGFDNSYNVSCLTNILSIDDANPSSLIPGLQSSNFSTEEHAEALRKWQSHKWAMESVARGVEHFKASRYLEAMQQLNRALEIDAENVEGLVARGALFANQNNLSKAIKDFAEALRIRPSHKNANRYMCQTLYEKGKQCEENGEKEKARDCYQSAVDLTPDFQDALVSLQRLEKPSRRKSVREKSEVVLVESSSEESSQEQMSAKQLREMISDEKSSTKKKKKKDKPSKGHEDGKGDRKVKKELKMGKKKKKKKLRKRSSSLEVISKQKQKESSSDSESESSEPPSPVPKRKDNKKGSKGDNLKEPQSPEGGRPTGRKRSRNGSLSPKRKSRSKTRKADLIRKKSKHASGTSSSEDDKLNKVEPKKDKRNHSRSLERSDSSKTKRKSDMNRSRKESESSSFVSSSEEEQYKKTKKESKKEGKDRRVKEEEVSHKKRKMKTKKEKVKRTRSSSSVFEESADSLAFSPMRKKSKPAKKVKKMHKKAKKRSESVSSLSASGSDSERKPSPTRKVPKKKKKNKKKKPKKKERSTSVSSPSVLSSESPERPKSPEEPAKKMKHMKKTKEEDDYSDGSSSDSSSSSMQQKISKEKRDVKTRITDKSPARSDRRSRSASLVKKERAPKVSSDEGEEVKIGKKRSRSSEYSVPKVKDHPKKQSAKEAIHSPPNERQGRKTSDIPSAESEEEHTKKKDGRTGRKRLESPEGDERPQSVKKEKTRNKAKVDRKGEEDRSSRRSKRHSRAQSPDDHKKERSASRERNKQDDKDRKKSKKSRSPASLSPHRKETSEDSKQGKLVKQSEYSGERSVSKEKNKADDKDNKKQHRSYSSASESSPNRGFAEDRKQEKSDKHSKTREESPEKLSKSSRRSRSLSPRTKKEEEKEQRTPIRERKRKRSGSFIAESSSLETARRDRKSRDSENDEEKLRHRKESEGETRNRHDSSQESSHRSKSADNGKDKRKESPKESKKSHSKHSPSPPERKNYRRRSKEEAKQNRYSRSSRSTSADVDERKQRSKSGSYDRDKDKEHDRRSEDKDRDGNRRESKEGSRRKSGSLDREGHTQERRLSDGDRHQNSEDSRQKSSERERPRSREEERKKEKRDTERRTSHEAKKDDRDKGRDRSKEGQYYDLERPGRGKSRERERSKERERRDSGKTADSSRERRDKSRENEKAGSRSESSRGDKKVRTDSSKENGKGGTKGQESQHHQSLKVAPTLNVEDIPMPPENAPVAEAKKEPSPILYVTSSSCKDDIIKVKSKWDTDSEDDESGPSGPSQNRRGGGGRGSTGSQRSYMPSSQHSGSNGSGNVGGGQNHGGYHRCEGGNCLDITSASSNSLDTPQSCLHLSVLADQSSYHEPLRLRGGCVASPPPKYESDYSDSDVSFSSSGSADYEEPRRDSSHEGQLRVGRRQKSSSSDRSSGERSKKRFKQSSRRESRSSSRSSTASSSGSQSSRSSSRSDISYSSRSHSRSPSSSRSSSSLSHRSYSSNSKSSRSRDSSKEPQSQHDEESSTERSDSEGAGAYNLFDSWETYMDSKGHDLGKQVPSSNRNQRTVKLEAGGSTVGKHSRRPDLPFLEQSDEEDQENSGKTDGYSLDKNNEDKVNKTAQIDRLDGDNVSIDKAEFDDSGLGVTGNESESNRDAAENQQSRSLEDAHTLSQSSKSHTSLVVEEVTYEERSRKRDGDKSVNRPEMESSRAREYGDSSTSRYSQEREYGHRAGHGYSGGSYRDDRSSAGRYSSQYGNQLNVGHSHTYMYHHHHHKDGPGPGHQTGDQQVRDHRRDRYKDERHYRSDRSYGDDRNHSRHTYPQQEGRRDHHRRSERGFESHRYGRREHSFRKRRDDDDWGRGVTEVQERGTFLGLVTKSKEALVSQLYSVCSTTLELVRSEHRQWWL</sequence>
<feature type="compositionally biased region" description="Basic and acidic residues" evidence="2">
    <location>
        <begin position="580"/>
        <end position="590"/>
    </location>
</feature>
<feature type="compositionally biased region" description="Basic residues" evidence="2">
    <location>
        <begin position="859"/>
        <end position="880"/>
    </location>
</feature>
<feature type="repeat" description="TPR" evidence="1">
    <location>
        <begin position="441"/>
        <end position="474"/>
    </location>
</feature>
<dbReference type="GeneID" id="586547"/>
<feature type="compositionally biased region" description="Basic and acidic residues" evidence="2">
    <location>
        <begin position="2017"/>
        <end position="2044"/>
    </location>
</feature>
<dbReference type="Proteomes" id="UP000007110">
    <property type="component" value="Unassembled WGS sequence"/>
</dbReference>
<feature type="compositionally biased region" description="Basic and acidic residues" evidence="2">
    <location>
        <begin position="1737"/>
        <end position="1748"/>
    </location>
</feature>
<feature type="compositionally biased region" description="Basic and acidic residues" evidence="2">
    <location>
        <begin position="648"/>
        <end position="657"/>
    </location>
</feature>
<feature type="compositionally biased region" description="Basic and acidic residues" evidence="2">
    <location>
        <begin position="726"/>
        <end position="750"/>
    </location>
</feature>
<feature type="compositionally biased region" description="Basic and acidic residues" evidence="2">
    <location>
        <begin position="1224"/>
        <end position="1237"/>
    </location>
</feature>
<dbReference type="GO" id="GO:0003676">
    <property type="term" value="F:nucleic acid binding"/>
    <property type="evidence" value="ECO:0007669"/>
    <property type="project" value="InterPro"/>
</dbReference>
<feature type="compositionally biased region" description="Basic and acidic residues" evidence="2">
    <location>
        <begin position="1366"/>
        <end position="1541"/>
    </location>
</feature>
<feature type="compositionally biased region" description="Low complexity" evidence="2">
    <location>
        <begin position="843"/>
        <end position="852"/>
    </location>
</feature>
<dbReference type="PROSITE" id="PS50126">
    <property type="entry name" value="S1"/>
    <property type="match status" value="1"/>
</dbReference>
<feature type="region of interest" description="Disordered" evidence="2">
    <location>
        <begin position="74"/>
        <end position="99"/>
    </location>
</feature>
<organism evidence="4 5">
    <name type="scientific">Strongylocentrotus purpuratus</name>
    <name type="common">Purple sea urchin</name>
    <dbReference type="NCBI Taxonomy" id="7668"/>
    <lineage>
        <taxon>Eukaryota</taxon>
        <taxon>Metazoa</taxon>
        <taxon>Echinodermata</taxon>
        <taxon>Eleutherozoa</taxon>
        <taxon>Echinozoa</taxon>
        <taxon>Echinoidea</taxon>
        <taxon>Euechinoidea</taxon>
        <taxon>Echinacea</taxon>
        <taxon>Camarodonta</taxon>
        <taxon>Echinidea</taxon>
        <taxon>Strongylocentrotidae</taxon>
        <taxon>Strongylocentrotus</taxon>
    </lineage>
</organism>
<dbReference type="SUPFAM" id="SSF48452">
    <property type="entry name" value="TPR-like"/>
    <property type="match status" value="1"/>
</dbReference>
<feature type="compositionally biased region" description="Basic and acidic residues" evidence="2">
    <location>
        <begin position="2117"/>
        <end position="2143"/>
    </location>
</feature>
<feature type="compositionally biased region" description="Basic residues" evidence="2">
    <location>
        <begin position="668"/>
        <end position="688"/>
    </location>
</feature>
<feature type="compositionally biased region" description="Polar residues" evidence="2">
    <location>
        <begin position="1174"/>
        <end position="1184"/>
    </location>
</feature>
<feature type="compositionally biased region" description="Polar residues" evidence="2">
    <location>
        <begin position="1672"/>
        <end position="1683"/>
    </location>
</feature>
<dbReference type="InterPro" id="IPR012340">
    <property type="entry name" value="NA-bd_OB-fold"/>
</dbReference>
<feature type="compositionally biased region" description="Basic and acidic residues" evidence="2">
    <location>
        <begin position="895"/>
        <end position="907"/>
    </location>
</feature>
<feature type="compositionally biased region" description="Basic and acidic residues" evidence="2">
    <location>
        <begin position="1036"/>
        <end position="1064"/>
    </location>
</feature>
<feature type="compositionally biased region" description="Basic and acidic residues" evidence="2">
    <location>
        <begin position="1594"/>
        <end position="1607"/>
    </location>
</feature>